<dbReference type="InterPro" id="IPR010400">
    <property type="entry name" value="PITH_dom"/>
</dbReference>
<evidence type="ECO:0000313" key="7">
    <source>
        <dbReference type="EMBL" id="TKY88904.1"/>
    </source>
</evidence>
<gene>
    <name evidence="7" type="ORF">EX895_002145</name>
</gene>
<feature type="region of interest" description="Disordered" evidence="4">
    <location>
        <begin position="913"/>
        <end position="957"/>
    </location>
</feature>
<comment type="caution">
    <text evidence="7">The sequence shown here is derived from an EMBL/GenBank/DDBJ whole genome shotgun (WGS) entry which is preliminary data.</text>
</comment>
<evidence type="ECO:0000259" key="5">
    <source>
        <dbReference type="PROSITE" id="PS51352"/>
    </source>
</evidence>
<dbReference type="Pfam" id="PF00085">
    <property type="entry name" value="Thioredoxin"/>
    <property type="match status" value="1"/>
</dbReference>
<dbReference type="EMBL" id="SRRM01000006">
    <property type="protein sequence ID" value="TKY88904.1"/>
    <property type="molecule type" value="Genomic_DNA"/>
</dbReference>
<dbReference type="GeneID" id="40725040"/>
<feature type="region of interest" description="Disordered" evidence="4">
    <location>
        <begin position="805"/>
        <end position="834"/>
    </location>
</feature>
<protein>
    <recommendedName>
        <fullName evidence="1">Thioredoxin</fullName>
    </recommendedName>
</protein>
<organism evidence="7 8">
    <name type="scientific">Sporisorium graminicola</name>
    <dbReference type="NCBI Taxonomy" id="280036"/>
    <lineage>
        <taxon>Eukaryota</taxon>
        <taxon>Fungi</taxon>
        <taxon>Dikarya</taxon>
        <taxon>Basidiomycota</taxon>
        <taxon>Ustilaginomycotina</taxon>
        <taxon>Ustilaginomycetes</taxon>
        <taxon>Ustilaginales</taxon>
        <taxon>Ustilaginaceae</taxon>
        <taxon>Sporisorium</taxon>
    </lineage>
</organism>
<dbReference type="PROSITE" id="PS51532">
    <property type="entry name" value="PITH"/>
    <property type="match status" value="1"/>
</dbReference>
<dbReference type="OrthoDB" id="10263751at2759"/>
<dbReference type="PANTHER" id="PTHR46115">
    <property type="entry name" value="THIOREDOXIN-LIKE PROTEIN 1"/>
    <property type="match status" value="1"/>
</dbReference>
<feature type="region of interest" description="Disordered" evidence="4">
    <location>
        <begin position="108"/>
        <end position="128"/>
    </location>
</feature>
<evidence type="ECO:0000256" key="2">
    <source>
        <dbReference type="ARBA" id="ARBA00023157"/>
    </source>
</evidence>
<dbReference type="FunFam" id="3.40.30.10:FF:000245">
    <property type="entry name" value="Thioredoxin"/>
    <property type="match status" value="1"/>
</dbReference>
<feature type="compositionally biased region" description="Acidic residues" evidence="4">
    <location>
        <begin position="515"/>
        <end position="524"/>
    </location>
</feature>
<dbReference type="PROSITE" id="PS51352">
    <property type="entry name" value="THIOREDOXIN_2"/>
    <property type="match status" value="1"/>
</dbReference>
<feature type="region of interest" description="Disordered" evidence="4">
    <location>
        <begin position="513"/>
        <end position="545"/>
    </location>
</feature>
<dbReference type="KEGG" id="sgra:EX895_002145"/>
<dbReference type="InterPro" id="IPR017937">
    <property type="entry name" value="Thioredoxin_CS"/>
</dbReference>
<feature type="domain" description="PITH" evidence="6">
    <location>
        <begin position="133"/>
        <end position="312"/>
    </location>
</feature>
<feature type="coiled-coil region" evidence="3">
    <location>
        <begin position="633"/>
        <end position="660"/>
    </location>
</feature>
<dbReference type="SUPFAM" id="SSF49785">
    <property type="entry name" value="Galactose-binding domain-like"/>
    <property type="match status" value="1"/>
</dbReference>
<dbReference type="AlphaFoldDB" id="A0A4U7KW09"/>
<dbReference type="InterPro" id="IPR037047">
    <property type="entry name" value="PITH_dom_sf"/>
</dbReference>
<dbReference type="Gene3D" id="3.40.30.10">
    <property type="entry name" value="Glutaredoxin"/>
    <property type="match status" value="1"/>
</dbReference>
<keyword evidence="2" id="KW-1015">Disulfide bond</keyword>
<feature type="compositionally biased region" description="Polar residues" evidence="4">
    <location>
        <begin position="337"/>
        <end position="358"/>
    </location>
</feature>
<feature type="region of interest" description="Disordered" evidence="4">
    <location>
        <begin position="309"/>
        <end position="420"/>
    </location>
</feature>
<feature type="compositionally biased region" description="Low complexity" evidence="4">
    <location>
        <begin position="365"/>
        <end position="389"/>
    </location>
</feature>
<feature type="compositionally biased region" description="Low complexity" evidence="4">
    <location>
        <begin position="323"/>
        <end position="336"/>
    </location>
</feature>
<evidence type="ECO:0000259" key="6">
    <source>
        <dbReference type="PROSITE" id="PS51532"/>
    </source>
</evidence>
<feature type="compositionally biased region" description="Polar residues" evidence="4">
    <location>
        <begin position="117"/>
        <end position="127"/>
    </location>
</feature>
<dbReference type="RefSeq" id="XP_029740889.1">
    <property type="nucleotide sequence ID" value="XM_029882744.1"/>
</dbReference>
<dbReference type="Pfam" id="PF06201">
    <property type="entry name" value="PITH"/>
    <property type="match status" value="1"/>
</dbReference>
<dbReference type="InterPro" id="IPR036249">
    <property type="entry name" value="Thioredoxin-like_sf"/>
</dbReference>
<dbReference type="PROSITE" id="PS00194">
    <property type="entry name" value="THIOREDOXIN_1"/>
    <property type="match status" value="1"/>
</dbReference>
<keyword evidence="8" id="KW-1185">Reference proteome</keyword>
<accession>A0A4U7KW09</accession>
<dbReference type="GO" id="GO:0005737">
    <property type="term" value="C:cytoplasm"/>
    <property type="evidence" value="ECO:0007669"/>
    <property type="project" value="UniProtKB-ARBA"/>
</dbReference>
<dbReference type="Gene3D" id="2.60.120.470">
    <property type="entry name" value="PITH domain"/>
    <property type="match status" value="1"/>
</dbReference>
<keyword evidence="3" id="KW-0175">Coiled coil</keyword>
<dbReference type="PRINTS" id="PR00421">
    <property type="entry name" value="THIOREDOXIN"/>
</dbReference>
<feature type="domain" description="Thioredoxin" evidence="5">
    <location>
        <begin position="2"/>
        <end position="106"/>
    </location>
</feature>
<dbReference type="Proteomes" id="UP000306050">
    <property type="component" value="Chromosome SGRAM_13"/>
</dbReference>
<evidence type="ECO:0000256" key="4">
    <source>
        <dbReference type="SAM" id="MobiDB-lite"/>
    </source>
</evidence>
<sequence>MVKEVSSAAEFDGELNTAGSKLVVVDFHATWCGPCKVIAPIFQRLVSQYTNVVFLKVDVDRVQPVAQKYSVRAMPTFLFLKNKSVVDTLQGADPNRLSALVKQHSSGASSAFSGAGQTLSGSSTSSRPFGARSVAGITDGHSSLLQTVELKQSLALNEKSDHRLQDILTGSSGGNWLESDADEQLLILLTFKQQVKLSGILLRTLPSQLAHAPKLIKVFANRPGLSFDDATADTADQEAELSEEHVRGGENGGGGKALSLRFVKFQKVDSLIIAVLTNHGDAETTRVDAIDVFGVADQATDMSELQKIAAEGETRDMDFRTASRSGLKGGSSSSASNRTGFNAPRSSSIPDMSTYTQRPQRHSRSLSTSSLNVSRPGSRRSTSSTSAPPMQHLDEEDEDDYADGNDYSRRDQHQQQQYQQQAGFVPLAPPSLTEEEEAEFEAAQKAARDTLGGWHFAPLGVALAPPLGALLGGHSDAWSDAILLILASFWLYQFLRVPWDIYHASRTRHVLTHDQDEDEEEETEQMLSEGAPSAPKSPAEKAEQAQARRAAAAELRRSELLSLVFCVLSPLLGAYMLHWMRETMTDGNKYLNTFNIRLFTLAAGIKPWSHAISLVQRRMLYLHEEVHHPSSKVEKMNQRLRRLEADLSSLRKLYATKNDLRVLRDHDVQLGRAVRRSERKEEHLRLSAEEKFSIVEGRLEDLLREVAINAELIEEERRERETAASLRVSFFEAVKYLLGSGLTVRRASPKHYLRDMPRSLPSTAALGIGAASPDAEITFEHQMAGASLPAGDLRTTPSASFAFPADARWDKSPPTQRGTGSFPRETLAAPFDPRSEHIDGGVMVPRSHSQHNAHQVSDPWWERGVAFYLFLPLNVSSAAIRFAGDKVKNILEDSENEAARNQRKTLQYQKHLADQQLQQHQRKISEQQMLSPARSRANPPTIKIATAPSASVDTRTG</sequence>
<reference evidence="7 8" key="1">
    <citation type="submission" date="2019-05" db="EMBL/GenBank/DDBJ databases">
        <title>Sporisorium graminicola CBS 10092 draft sequencing and annotation.</title>
        <authorList>
            <person name="Solano-Gonzalez S."/>
            <person name="Caddick M.X."/>
            <person name="Darby A."/>
        </authorList>
    </citation>
    <scope>NUCLEOTIDE SEQUENCE [LARGE SCALE GENOMIC DNA]</scope>
    <source>
        <strain evidence="7 8">CBS 10092</strain>
    </source>
</reference>
<evidence type="ECO:0000256" key="1">
    <source>
        <dbReference type="ARBA" id="ARBA00020570"/>
    </source>
</evidence>
<feature type="compositionally biased region" description="Polar residues" evidence="4">
    <location>
        <begin position="948"/>
        <end position="957"/>
    </location>
</feature>
<dbReference type="InterPro" id="IPR008979">
    <property type="entry name" value="Galactose-bd-like_sf"/>
</dbReference>
<dbReference type="CDD" id="cd02947">
    <property type="entry name" value="TRX_family"/>
    <property type="match status" value="1"/>
</dbReference>
<dbReference type="SUPFAM" id="SSF52833">
    <property type="entry name" value="Thioredoxin-like"/>
    <property type="match status" value="1"/>
</dbReference>
<dbReference type="InterPro" id="IPR013766">
    <property type="entry name" value="Thioredoxin_domain"/>
</dbReference>
<feature type="compositionally biased region" description="Low complexity" evidence="4">
    <location>
        <begin position="528"/>
        <end position="537"/>
    </location>
</feature>
<evidence type="ECO:0000256" key="3">
    <source>
        <dbReference type="SAM" id="Coils"/>
    </source>
</evidence>
<feature type="compositionally biased region" description="Basic and acidic residues" evidence="4">
    <location>
        <begin position="310"/>
        <end position="321"/>
    </location>
</feature>
<proteinExistence type="predicted"/>
<name>A0A4U7KW09_9BASI</name>
<feature type="compositionally biased region" description="Acidic residues" evidence="4">
    <location>
        <begin position="394"/>
        <end position="403"/>
    </location>
</feature>
<evidence type="ECO:0000313" key="8">
    <source>
        <dbReference type="Proteomes" id="UP000306050"/>
    </source>
</evidence>